<feature type="transmembrane region" description="Helical" evidence="6">
    <location>
        <begin position="46"/>
        <end position="64"/>
    </location>
</feature>
<feature type="transmembrane region" description="Helical" evidence="6">
    <location>
        <begin position="127"/>
        <end position="149"/>
    </location>
</feature>
<evidence type="ECO:0000256" key="4">
    <source>
        <dbReference type="ARBA" id="ARBA00022989"/>
    </source>
</evidence>
<feature type="transmembrane region" description="Helical" evidence="6">
    <location>
        <begin position="71"/>
        <end position="90"/>
    </location>
</feature>
<dbReference type="PANTHER" id="PTHR30028:SF0">
    <property type="entry name" value="PROTEIN ALUMINUM SENSITIVE 3"/>
    <property type="match status" value="1"/>
</dbReference>
<proteinExistence type="inferred from homology"/>
<feature type="transmembrane region" description="Helical" evidence="6">
    <location>
        <begin position="225"/>
        <end position="243"/>
    </location>
</feature>
<accession>A0ABP9GR11</accession>
<feature type="transmembrane region" description="Helical" evidence="6">
    <location>
        <begin position="96"/>
        <end position="115"/>
    </location>
</feature>
<dbReference type="PANTHER" id="PTHR30028">
    <property type="entry name" value="UPF0014 INNER MEMBRANE PROTEIN YBBM-RELATED"/>
    <property type="match status" value="1"/>
</dbReference>
<reference evidence="8" key="1">
    <citation type="journal article" date="2019" name="Int. J. Syst. Evol. Microbiol.">
        <title>The Global Catalogue of Microorganisms (GCM) 10K type strain sequencing project: providing services to taxonomists for standard genome sequencing and annotation.</title>
        <authorList>
            <consortium name="The Broad Institute Genomics Platform"/>
            <consortium name="The Broad Institute Genome Sequencing Center for Infectious Disease"/>
            <person name="Wu L."/>
            <person name="Ma J."/>
        </authorList>
    </citation>
    <scope>NUCLEOTIDE SEQUENCE [LARGE SCALE GENOMIC DNA]</scope>
    <source>
        <strain evidence="8">JCM 17986</strain>
    </source>
</reference>
<dbReference type="EMBL" id="BAABHS010000003">
    <property type="protein sequence ID" value="GAA4951143.1"/>
    <property type="molecule type" value="Genomic_DNA"/>
</dbReference>
<evidence type="ECO:0000256" key="1">
    <source>
        <dbReference type="ARBA" id="ARBA00004141"/>
    </source>
</evidence>
<evidence type="ECO:0000256" key="6">
    <source>
        <dbReference type="SAM" id="Phobius"/>
    </source>
</evidence>
<organism evidence="7 8">
    <name type="scientific">Yinghuangia aomiensis</name>
    <dbReference type="NCBI Taxonomy" id="676205"/>
    <lineage>
        <taxon>Bacteria</taxon>
        <taxon>Bacillati</taxon>
        <taxon>Actinomycetota</taxon>
        <taxon>Actinomycetes</taxon>
        <taxon>Kitasatosporales</taxon>
        <taxon>Streptomycetaceae</taxon>
        <taxon>Yinghuangia</taxon>
    </lineage>
</organism>
<gene>
    <name evidence="7" type="ORF">GCM10023205_09940</name>
</gene>
<dbReference type="Pfam" id="PF03649">
    <property type="entry name" value="UPF0014"/>
    <property type="match status" value="1"/>
</dbReference>
<dbReference type="InterPro" id="IPR005226">
    <property type="entry name" value="UPF0014_fam"/>
</dbReference>
<sequence>MPHQPWEPHLFPDAAPMDSSVFSPLAAPAPATAASSSGQLPVTPSLGAAIAVLLLLAFAITAVSHLGHGRAVLLAGVRAALQLLVVAVVITQVVDHWWASLLFIAVMYAVAVVTASGRIVGAVYEPWIAVPILVATIPVLAVLIAVRIVPFEGLVLIPIAGSQLGGAMTATVLSGRRALEELTLRHGEVEAALSLGFLDRDARTEICRPAASGALIPALDQTRTVGLVTLPGAFVGMLLGGASPWNAGAVQLFVLIALLAVEAAAITVTVELIARGRIARPRTAGVTT</sequence>
<name>A0ABP9GR11_9ACTN</name>
<comment type="caution">
    <text evidence="7">The sequence shown here is derived from an EMBL/GenBank/DDBJ whole genome shotgun (WGS) entry which is preliminary data.</text>
</comment>
<keyword evidence="8" id="KW-1185">Reference proteome</keyword>
<keyword evidence="3 6" id="KW-0812">Transmembrane</keyword>
<keyword evidence="4 6" id="KW-1133">Transmembrane helix</keyword>
<comment type="similarity">
    <text evidence="2">Belongs to the UPF0014 family.</text>
</comment>
<protein>
    <submittedName>
        <fullName evidence="7">ABC transporter permease</fullName>
    </submittedName>
</protein>
<feature type="transmembrane region" description="Helical" evidence="6">
    <location>
        <begin position="155"/>
        <end position="175"/>
    </location>
</feature>
<keyword evidence="5 6" id="KW-0472">Membrane</keyword>
<evidence type="ECO:0000313" key="8">
    <source>
        <dbReference type="Proteomes" id="UP001500466"/>
    </source>
</evidence>
<feature type="transmembrane region" description="Helical" evidence="6">
    <location>
        <begin position="249"/>
        <end position="274"/>
    </location>
</feature>
<comment type="subcellular location">
    <subcellularLocation>
        <location evidence="1">Membrane</location>
        <topology evidence="1">Multi-pass membrane protein</topology>
    </subcellularLocation>
</comment>
<evidence type="ECO:0000256" key="2">
    <source>
        <dbReference type="ARBA" id="ARBA00005268"/>
    </source>
</evidence>
<evidence type="ECO:0000256" key="3">
    <source>
        <dbReference type="ARBA" id="ARBA00022692"/>
    </source>
</evidence>
<evidence type="ECO:0000256" key="5">
    <source>
        <dbReference type="ARBA" id="ARBA00023136"/>
    </source>
</evidence>
<dbReference type="RefSeq" id="WP_345674020.1">
    <property type="nucleotide sequence ID" value="NZ_BAABHS010000003.1"/>
</dbReference>
<dbReference type="Proteomes" id="UP001500466">
    <property type="component" value="Unassembled WGS sequence"/>
</dbReference>
<evidence type="ECO:0000313" key="7">
    <source>
        <dbReference type="EMBL" id="GAA4951143.1"/>
    </source>
</evidence>